<evidence type="ECO:0000256" key="1">
    <source>
        <dbReference type="SAM" id="MobiDB-lite"/>
    </source>
</evidence>
<evidence type="ECO:0000313" key="3">
    <source>
        <dbReference type="EMBL" id="KRP91291.1"/>
    </source>
</evidence>
<proteinExistence type="predicted"/>
<comment type="caution">
    <text evidence="3">The sequence shown here is derived from an EMBL/GenBank/DDBJ whole genome shotgun (WGS) entry which is preliminary data.</text>
</comment>
<dbReference type="STRING" id="108015.GA0061099_1005518"/>
<accession>A0A0R3C8A1</accession>
<feature type="compositionally biased region" description="Basic residues" evidence="1">
    <location>
        <begin position="73"/>
        <end position="83"/>
    </location>
</feature>
<feature type="compositionally biased region" description="Basic and acidic residues" evidence="1">
    <location>
        <begin position="50"/>
        <end position="62"/>
    </location>
</feature>
<dbReference type="Proteomes" id="UP000051380">
    <property type="component" value="Unassembled WGS sequence"/>
</dbReference>
<name>A0A0R3C8A1_9BRAD</name>
<protein>
    <recommendedName>
        <fullName evidence="5">Secreted protein</fullName>
    </recommendedName>
</protein>
<dbReference type="OrthoDB" id="8256152at2"/>
<feature type="region of interest" description="Disordered" evidence="1">
    <location>
        <begin position="50"/>
        <end position="83"/>
    </location>
</feature>
<feature type="chain" id="PRO_5006433970" description="Secreted protein" evidence="2">
    <location>
        <begin position="26"/>
        <end position="83"/>
    </location>
</feature>
<organism evidence="3 4">
    <name type="scientific">Bradyrhizobium yuanmingense</name>
    <dbReference type="NCBI Taxonomy" id="108015"/>
    <lineage>
        <taxon>Bacteria</taxon>
        <taxon>Pseudomonadati</taxon>
        <taxon>Pseudomonadota</taxon>
        <taxon>Alphaproteobacteria</taxon>
        <taxon>Hyphomicrobiales</taxon>
        <taxon>Nitrobacteraceae</taxon>
        <taxon>Bradyrhizobium</taxon>
    </lineage>
</organism>
<evidence type="ECO:0000256" key="2">
    <source>
        <dbReference type="SAM" id="SignalP"/>
    </source>
</evidence>
<reference evidence="3 4" key="1">
    <citation type="submission" date="2015-09" db="EMBL/GenBank/DDBJ databases">
        <title>Draft Genome Sequence of the Strain BR 3267 (Bradyrhizobium yuanmingense) recommended as inoculant for cowpea in Brazil.</title>
        <authorList>
            <person name="Simoes-Araujo J.L."/>
            <person name="Zilli J.E."/>
        </authorList>
    </citation>
    <scope>NUCLEOTIDE SEQUENCE [LARGE SCALE GENOMIC DNA]</scope>
    <source>
        <strain evidence="3 4">BR3267</strain>
    </source>
</reference>
<dbReference type="EMBL" id="LJYF01000033">
    <property type="protein sequence ID" value="KRP91291.1"/>
    <property type="molecule type" value="Genomic_DNA"/>
</dbReference>
<evidence type="ECO:0008006" key="5">
    <source>
        <dbReference type="Google" id="ProtNLM"/>
    </source>
</evidence>
<dbReference type="RefSeq" id="WP_057029446.1">
    <property type="nucleotide sequence ID" value="NZ_LJYF01000033.1"/>
</dbReference>
<evidence type="ECO:0000313" key="4">
    <source>
        <dbReference type="Proteomes" id="UP000051380"/>
    </source>
</evidence>
<gene>
    <name evidence="3" type="ORF">AOQ72_32770</name>
</gene>
<feature type="signal peptide" evidence="2">
    <location>
        <begin position="1"/>
        <end position="25"/>
    </location>
</feature>
<keyword evidence="2" id="KW-0732">Signal</keyword>
<sequence length="83" mass="9152">MTRIVKFACAPILALPLLVALCSVARCNDPAESSRDSIIQNVREDVRRHIRAREAGKPKKSPELSQAATPRGATKKRNRSTVE</sequence>
<dbReference type="AlphaFoldDB" id="A0A0R3C8A1"/>